<dbReference type="InterPro" id="IPR013022">
    <property type="entry name" value="Xyl_isomerase-like_TIM-brl"/>
</dbReference>
<dbReference type="Gene3D" id="3.20.20.150">
    <property type="entry name" value="Divalent-metal-dependent TIM barrel enzymes"/>
    <property type="match status" value="1"/>
</dbReference>
<name>A0A1B2DDE0_9BACL</name>
<gene>
    <name evidence="2" type="ORF">BBD42_04080</name>
</gene>
<dbReference type="EMBL" id="CP016808">
    <property type="protein sequence ID" value="ANY65734.1"/>
    <property type="molecule type" value="Genomic_DNA"/>
</dbReference>
<protein>
    <recommendedName>
        <fullName evidence="1">Xylose isomerase-like TIM barrel domain-containing protein</fullName>
    </recommendedName>
</protein>
<dbReference type="Pfam" id="PF01261">
    <property type="entry name" value="AP_endonuc_2"/>
    <property type="match status" value="1"/>
</dbReference>
<evidence type="ECO:0000259" key="1">
    <source>
        <dbReference type="Pfam" id="PF01261"/>
    </source>
</evidence>
<dbReference type="RefSeq" id="WP_099517121.1">
    <property type="nucleotide sequence ID" value="NZ_CP016808.1"/>
</dbReference>
<proteinExistence type="predicted"/>
<evidence type="ECO:0000313" key="2">
    <source>
        <dbReference type="EMBL" id="ANY65734.1"/>
    </source>
</evidence>
<dbReference type="InterPro" id="IPR036237">
    <property type="entry name" value="Xyl_isomerase-like_sf"/>
</dbReference>
<dbReference type="InterPro" id="IPR050312">
    <property type="entry name" value="IolE/XylAMocC-like"/>
</dbReference>
<dbReference type="AlphaFoldDB" id="A0A1B2DDE0"/>
<organism evidence="2">
    <name type="scientific">Paenibacillus sp. BIHB 4019</name>
    <dbReference type="NCBI Taxonomy" id="1870819"/>
    <lineage>
        <taxon>Bacteria</taxon>
        <taxon>Bacillati</taxon>
        <taxon>Bacillota</taxon>
        <taxon>Bacilli</taxon>
        <taxon>Bacillales</taxon>
        <taxon>Paenibacillaceae</taxon>
        <taxon>Paenibacillus</taxon>
    </lineage>
</organism>
<dbReference type="PANTHER" id="PTHR12110:SF41">
    <property type="entry name" value="INOSOSE DEHYDRATASE"/>
    <property type="match status" value="1"/>
</dbReference>
<sequence length="283" mass="31548">MTLEIGLQLFSAKTEFARDRSGTLNKIAEIGYKNIEIPLDFTGQDLFKLGDLKAADLKQMVDQAGLNVIATHIFVSDDAQIAEVIAFNKELGSTKAIIPISFFTNYEDVLAFSEKLNRYGSQMREQGISLLYHNHFHEFQKFNGSYALDIILEHTSPENVGFELDTYWALRGGVDAVSYIEKLGSRCEFIHQKDLPASVNPVNLFETLDENEPVTMGTFMSIGSPDAFTEIGEGMMDIAGILRAAQKHTSTKYIIVEQDATNKGELESIEISYKALTKLLAEL</sequence>
<accession>A0A1B2DDE0</accession>
<dbReference type="PANTHER" id="PTHR12110">
    <property type="entry name" value="HYDROXYPYRUVATE ISOMERASE"/>
    <property type="match status" value="1"/>
</dbReference>
<reference evidence="2" key="1">
    <citation type="submission" date="2016-08" db="EMBL/GenBank/DDBJ databases">
        <title>Complete Genome Seqeunce of Paenibacillus sp. BIHB 4019 from tea rhizoplane.</title>
        <authorList>
            <person name="Thakur R."/>
            <person name="Swarnkar M.K."/>
            <person name="Gulati A."/>
        </authorList>
    </citation>
    <scope>NUCLEOTIDE SEQUENCE [LARGE SCALE GENOMIC DNA]</scope>
    <source>
        <strain evidence="2">BIHB4019</strain>
    </source>
</reference>
<feature type="domain" description="Xylose isomerase-like TIM barrel" evidence="1">
    <location>
        <begin position="25"/>
        <end position="264"/>
    </location>
</feature>
<dbReference type="SUPFAM" id="SSF51658">
    <property type="entry name" value="Xylose isomerase-like"/>
    <property type="match status" value="1"/>
</dbReference>